<protein>
    <recommendedName>
        <fullName evidence="3">Calcium-binding protein</fullName>
    </recommendedName>
</protein>
<evidence type="ECO:0000313" key="1">
    <source>
        <dbReference type="EMBL" id="UTG70872.1"/>
    </source>
</evidence>
<dbReference type="InterPro" id="IPR011049">
    <property type="entry name" value="Serralysin-like_metalloprot_C"/>
</dbReference>
<dbReference type="InterPro" id="IPR001343">
    <property type="entry name" value="Hemolysn_Ca-bd"/>
</dbReference>
<dbReference type="Gene3D" id="2.150.10.10">
    <property type="entry name" value="Serralysin-like metalloprotease, C-terminal"/>
    <property type="match status" value="1"/>
</dbReference>
<proteinExistence type="predicted"/>
<organism evidence="1 2">
    <name type="scientific">Neisseria subflava</name>
    <dbReference type="NCBI Taxonomy" id="28449"/>
    <lineage>
        <taxon>Bacteria</taxon>
        <taxon>Pseudomonadati</taxon>
        <taxon>Pseudomonadota</taxon>
        <taxon>Betaproteobacteria</taxon>
        <taxon>Neisseriales</taxon>
        <taxon>Neisseriaceae</taxon>
        <taxon>Neisseria</taxon>
    </lineage>
</organism>
<dbReference type="GO" id="GO:0005615">
    <property type="term" value="C:extracellular space"/>
    <property type="evidence" value="ECO:0007669"/>
    <property type="project" value="InterPro"/>
</dbReference>
<sequence length="271" mass="29484">MTSFYESDTELEQYFSQGKRIDKHYKNPYLMDSDQDGFSDGIEKKWGSSSNDAQETPYATGTSAIYTDDRPMLAVVQTEDAAGNVLSLKGVEMTAHQQGDKMAYAANGKEIDLGKNGFDWSVSISGDNKGVAALHGSAADDVLKGSDGNDYLAGGLGGDTIVTGEGRDTVAFTAWDVREGKLDHLLDFNPVKDKLDLSAMRPLLNEKESQVSWADLFVRDVDTFSPDRSYLVFNSTQKTLAYRGAGAESSTEFARFYNEDAAQLTAANIIG</sequence>
<dbReference type="SUPFAM" id="SSF51120">
    <property type="entry name" value="beta-Roll"/>
    <property type="match status" value="1"/>
</dbReference>
<accession>A0A9X9HWD6</accession>
<dbReference type="Pfam" id="PF00353">
    <property type="entry name" value="HemolysinCabind"/>
    <property type="match status" value="1"/>
</dbReference>
<dbReference type="InterPro" id="IPR018511">
    <property type="entry name" value="Hemolysin-typ_Ca-bd_CS"/>
</dbReference>
<dbReference type="EMBL" id="CP073115">
    <property type="protein sequence ID" value="UTG70872.1"/>
    <property type="molecule type" value="Genomic_DNA"/>
</dbReference>
<dbReference type="Proteomes" id="UP001057296">
    <property type="component" value="Chromosome"/>
</dbReference>
<reference evidence="1" key="1">
    <citation type="submission" date="2021-04" db="EMBL/GenBank/DDBJ databases">
        <title>Characterizing Neisseria spp. as novel respiratory pathobionts in bronchiectasis.</title>
        <authorList>
            <person name="Li L."/>
            <person name="Mac Aogain M."/>
            <person name="Xu T."/>
            <person name="Jaggi T.K."/>
            <person name="Chan L.Y."/>
            <person name="Keir H.R."/>
            <person name="Dicker A.J."/>
            <person name="Qu J."/>
            <person name="Liu Y."/>
            <person name="Chen H.S."/>
            <person name="Koh M.S."/>
            <person name="Ong T.H."/>
            <person name="Lim A.Y.H."/>
            <person name="Abisheganaden J."/>
            <person name="Low T.B."/>
            <person name="Oliver B.G."/>
            <person name="Tan N.S."/>
            <person name="Fang M."/>
            <person name="Chalmers J.D."/>
            <person name="Chotirmall S.H."/>
        </authorList>
    </citation>
    <scope>NUCLEOTIDE SEQUENCE</scope>
    <source>
        <strain evidence="1">TT0077</strain>
    </source>
</reference>
<name>A0A9X9HWD6_NEISU</name>
<dbReference type="AlphaFoldDB" id="A0A9X9HWD6"/>
<evidence type="ECO:0000313" key="2">
    <source>
        <dbReference type="Proteomes" id="UP001057296"/>
    </source>
</evidence>
<gene>
    <name evidence="1" type="ORF">KCG54_03560</name>
</gene>
<dbReference type="PROSITE" id="PS00330">
    <property type="entry name" value="HEMOLYSIN_CALCIUM"/>
    <property type="match status" value="1"/>
</dbReference>
<evidence type="ECO:0008006" key="3">
    <source>
        <dbReference type="Google" id="ProtNLM"/>
    </source>
</evidence>
<dbReference type="GO" id="GO:0005509">
    <property type="term" value="F:calcium ion binding"/>
    <property type="evidence" value="ECO:0007669"/>
    <property type="project" value="InterPro"/>
</dbReference>